<proteinExistence type="predicted"/>
<dbReference type="PANTHER" id="PTHR33677">
    <property type="entry name" value="TRANSCRIPTIONAL REPRESSOR FRMR-RELATED"/>
    <property type="match status" value="1"/>
</dbReference>
<dbReference type="InterPro" id="IPR038390">
    <property type="entry name" value="Metal_Tscrpt_repr_sf"/>
</dbReference>
<protein>
    <submittedName>
        <fullName evidence="1">Uncharacterized protein</fullName>
    </submittedName>
</protein>
<evidence type="ECO:0000313" key="2">
    <source>
        <dbReference type="Proteomes" id="UP000233517"/>
    </source>
</evidence>
<dbReference type="GO" id="GO:0003677">
    <property type="term" value="F:DNA binding"/>
    <property type="evidence" value="ECO:0007669"/>
    <property type="project" value="InterPro"/>
</dbReference>
<name>A0A2N2EA64_9BACT</name>
<sequence>MRNTEQRINIIIGQLEGIKRMLNQKNKTCFDSVVQLKAVKSSVSSLMDKILEEEFDVCFDKQCPASKDNLKKIVSEFLKK</sequence>
<dbReference type="EMBL" id="PHAI01000001">
    <property type="protein sequence ID" value="PKM91615.1"/>
    <property type="molecule type" value="Genomic_DNA"/>
</dbReference>
<dbReference type="Gene3D" id="1.20.58.1000">
    <property type="entry name" value="Metal-sensitive repressor, helix protomer"/>
    <property type="match status" value="1"/>
</dbReference>
<dbReference type="AlphaFoldDB" id="A0A2N2EA64"/>
<gene>
    <name evidence="1" type="ORF">CVU82_00160</name>
</gene>
<dbReference type="Proteomes" id="UP000233517">
    <property type="component" value="Unassembled WGS sequence"/>
</dbReference>
<dbReference type="InterPro" id="IPR003735">
    <property type="entry name" value="Metal_Tscrpt_repr"/>
</dbReference>
<dbReference type="GO" id="GO:0046872">
    <property type="term" value="F:metal ion binding"/>
    <property type="evidence" value="ECO:0007669"/>
    <property type="project" value="InterPro"/>
</dbReference>
<comment type="caution">
    <text evidence="1">The sequence shown here is derived from an EMBL/GenBank/DDBJ whole genome shotgun (WGS) entry which is preliminary data.</text>
</comment>
<reference evidence="1 2" key="1">
    <citation type="journal article" date="2017" name="ISME J.">
        <title>Potential for microbial H2 and metal transformations associated with novel bacteria and archaea in deep terrestrial subsurface sediments.</title>
        <authorList>
            <person name="Hernsdorf A.W."/>
            <person name="Amano Y."/>
            <person name="Miyakawa K."/>
            <person name="Ise K."/>
            <person name="Suzuki Y."/>
            <person name="Anantharaman K."/>
            <person name="Probst A."/>
            <person name="Burstein D."/>
            <person name="Thomas B.C."/>
            <person name="Banfield J.F."/>
        </authorList>
    </citation>
    <scope>NUCLEOTIDE SEQUENCE [LARGE SCALE GENOMIC DNA]</scope>
    <source>
        <strain evidence="1">HGW-Falkowbacteria-1</strain>
    </source>
</reference>
<dbReference type="GO" id="GO:0045892">
    <property type="term" value="P:negative regulation of DNA-templated transcription"/>
    <property type="evidence" value="ECO:0007669"/>
    <property type="project" value="UniProtKB-ARBA"/>
</dbReference>
<organism evidence="1 2">
    <name type="scientific">Candidatus Falkowbacteria bacterium HGW-Falkowbacteria-1</name>
    <dbReference type="NCBI Taxonomy" id="2013768"/>
    <lineage>
        <taxon>Bacteria</taxon>
        <taxon>Candidatus Falkowiibacteriota</taxon>
    </lineage>
</organism>
<dbReference type="Pfam" id="PF02583">
    <property type="entry name" value="Trns_repr_metal"/>
    <property type="match status" value="1"/>
</dbReference>
<evidence type="ECO:0000313" key="1">
    <source>
        <dbReference type="EMBL" id="PKM91615.1"/>
    </source>
</evidence>
<accession>A0A2N2EA64</accession>